<dbReference type="KEGG" id="upa:UPA3_0411"/>
<keyword evidence="1" id="KW-1133">Transmembrane helix</keyword>
<evidence type="ECO:0000313" key="3">
    <source>
        <dbReference type="Proteomes" id="UP000002162"/>
    </source>
</evidence>
<accession>A0A2C9DZ13</accession>
<keyword evidence="1" id="KW-0472">Membrane</keyword>
<organism evidence="2 3">
    <name type="scientific">Ureaplasma parvum serovar 3 (strain ATCC 27815 / 27 / NCTC 11736)</name>
    <dbReference type="NCBI Taxonomy" id="505682"/>
    <lineage>
        <taxon>Bacteria</taxon>
        <taxon>Bacillati</taxon>
        <taxon>Mycoplasmatota</taxon>
        <taxon>Mycoplasmoidales</taxon>
        <taxon>Mycoplasmoidaceae</taxon>
        <taxon>Ureaplasma</taxon>
    </lineage>
</organism>
<dbReference type="GeneID" id="29672319"/>
<feature type="transmembrane region" description="Helical" evidence="1">
    <location>
        <begin position="9"/>
        <end position="25"/>
    </location>
</feature>
<protein>
    <submittedName>
        <fullName evidence="2">Uncharacterized protein</fullName>
    </submittedName>
</protein>
<reference evidence="2 3" key="1">
    <citation type="submission" date="2008-02" db="EMBL/GenBank/DDBJ databases">
        <title>Genome sequence of Ureaplasma parvum serovar 3.</title>
        <authorList>
            <person name="Methe B.A."/>
            <person name="Glass J."/>
            <person name="Waites K."/>
            <person name="Shrivastava S."/>
        </authorList>
    </citation>
    <scope>NUCLEOTIDE SEQUENCE [LARGE SCALE GENOMIC DNA]</scope>
    <source>
        <strain evidence="3">ATCC 27815 / 27 / NCTC 11736</strain>
    </source>
</reference>
<sequence length="93" mass="10264">MQRIINKNMIYGGFMPLVSGALGFWNKMLFGTIIANTAISMIGGITNIVMASSSQQNHDSQDIDSIKIETINVDMSTIVGPKIPYMNIYYLNS</sequence>
<name>A0A2C9DZ13_UREP2</name>
<dbReference type="Proteomes" id="UP000002162">
    <property type="component" value="Chromosome"/>
</dbReference>
<dbReference type="AlphaFoldDB" id="A0A2C9DZ13"/>
<feature type="transmembrane region" description="Helical" evidence="1">
    <location>
        <begin position="31"/>
        <end position="50"/>
    </location>
</feature>
<gene>
    <name evidence="2" type="ordered locus">UPA3_0411</name>
</gene>
<proteinExistence type="predicted"/>
<dbReference type="HOGENOM" id="CLU_186212_0_0_14"/>
<dbReference type="EMBL" id="CP000942">
    <property type="protein sequence ID" value="ACA33236.1"/>
    <property type="molecule type" value="Genomic_DNA"/>
</dbReference>
<keyword evidence="1" id="KW-0812">Transmembrane</keyword>
<dbReference type="RefSeq" id="WP_006689080.1">
    <property type="nucleotide sequence ID" value="NC_010503.1"/>
</dbReference>
<evidence type="ECO:0000313" key="2">
    <source>
        <dbReference type="EMBL" id="ACA33236.1"/>
    </source>
</evidence>
<evidence type="ECO:0000256" key="1">
    <source>
        <dbReference type="SAM" id="Phobius"/>
    </source>
</evidence>